<evidence type="ECO:0000313" key="3">
    <source>
        <dbReference type="Proteomes" id="UP001157091"/>
    </source>
</evidence>
<gene>
    <name evidence="2" type="ORF">GCM10025864_25650</name>
</gene>
<feature type="compositionally biased region" description="Basic residues" evidence="1">
    <location>
        <begin position="305"/>
        <end position="314"/>
    </location>
</feature>
<protein>
    <submittedName>
        <fullName evidence="2">Uncharacterized protein</fullName>
    </submittedName>
</protein>
<evidence type="ECO:0000256" key="1">
    <source>
        <dbReference type="SAM" id="MobiDB-lite"/>
    </source>
</evidence>
<name>A0ABQ6I234_9MICO</name>
<feature type="region of interest" description="Disordered" evidence="1">
    <location>
        <begin position="289"/>
        <end position="314"/>
    </location>
</feature>
<accession>A0ABQ6I234</accession>
<proteinExistence type="predicted"/>
<dbReference type="EMBL" id="BSUK01000001">
    <property type="protein sequence ID" value="GMA24806.1"/>
    <property type="molecule type" value="Genomic_DNA"/>
</dbReference>
<comment type="caution">
    <text evidence="2">The sequence shown here is derived from an EMBL/GenBank/DDBJ whole genome shotgun (WGS) entry which is preliminary data.</text>
</comment>
<dbReference type="Proteomes" id="UP001157091">
    <property type="component" value="Unassembled WGS sequence"/>
</dbReference>
<evidence type="ECO:0000313" key="2">
    <source>
        <dbReference type="EMBL" id="GMA24806.1"/>
    </source>
</evidence>
<organism evidence="2 3">
    <name type="scientific">Luteimicrobium album</name>
    <dbReference type="NCBI Taxonomy" id="1054550"/>
    <lineage>
        <taxon>Bacteria</taxon>
        <taxon>Bacillati</taxon>
        <taxon>Actinomycetota</taxon>
        <taxon>Actinomycetes</taxon>
        <taxon>Micrococcales</taxon>
        <taxon>Luteimicrobium</taxon>
    </lineage>
</organism>
<reference evidence="3" key="1">
    <citation type="journal article" date="2019" name="Int. J. Syst. Evol. Microbiol.">
        <title>The Global Catalogue of Microorganisms (GCM) 10K type strain sequencing project: providing services to taxonomists for standard genome sequencing and annotation.</title>
        <authorList>
            <consortium name="The Broad Institute Genomics Platform"/>
            <consortium name="The Broad Institute Genome Sequencing Center for Infectious Disease"/>
            <person name="Wu L."/>
            <person name="Ma J."/>
        </authorList>
    </citation>
    <scope>NUCLEOTIDE SEQUENCE [LARGE SCALE GENOMIC DNA]</scope>
    <source>
        <strain evidence="3">NBRC 106348</strain>
    </source>
</reference>
<sequence>MADQISELTIPQPNPYNRQAVKEYIFNETGNIMLASTALGSKKISRQVRDVFAEVAVFFAAMTKAISTTIDPATNQSYSIYDYDVLQGIVDGSGLFVQVTEEDLHHSSQSFGAELSKELVEGLLGLATGAGELSFAEGMIAAMGQEGLKISGSSASTSSKVATIVFVCEYLLGMPIVSALVVSVDAKQYKQQFQAGPCLKESSTTFDMVMHKDTYMFVTPRFIKQYSGDLASVEDDVDFAEFVSYLSDLVVRRPVITGVNTTRGGLAPGVLVPGEEYVIVGAFLDNSPQAPAKGRASSSASFRQRDRRGRRRRT</sequence>
<keyword evidence="3" id="KW-1185">Reference proteome</keyword>